<dbReference type="InterPro" id="IPR035914">
    <property type="entry name" value="Sperma_CUB_dom_sf"/>
</dbReference>
<dbReference type="InterPro" id="IPR039448">
    <property type="entry name" value="Beta_helix"/>
</dbReference>
<dbReference type="InterPro" id="IPR053243">
    <property type="entry name" value="SJ_maturation_regulator"/>
</dbReference>
<dbReference type="Pfam" id="PF13229">
    <property type="entry name" value="Beta_helix"/>
    <property type="match status" value="2"/>
</dbReference>
<reference evidence="14 15" key="1">
    <citation type="submission" date="2022-05" db="EMBL/GenBank/DDBJ databases">
        <title>A multi-omics perspective on studying reproductive biology in Daphnia sinensis.</title>
        <authorList>
            <person name="Jia J."/>
        </authorList>
    </citation>
    <scope>NUCLEOTIDE SEQUENCE [LARGE SCALE GENOMIC DNA]</scope>
    <source>
        <strain evidence="14 15">WSL</strain>
    </source>
</reference>
<feature type="domain" description="SRCR" evidence="13">
    <location>
        <begin position="1771"/>
        <end position="1890"/>
    </location>
</feature>
<feature type="disulfide bond" evidence="9">
    <location>
        <begin position="182"/>
        <end position="192"/>
    </location>
</feature>
<name>A0AAD5PUR5_9CRUS</name>
<keyword evidence="8" id="KW-0325">Glycoprotein</keyword>
<dbReference type="InterPro" id="IPR001190">
    <property type="entry name" value="SRCR"/>
</dbReference>
<evidence type="ECO:0000256" key="3">
    <source>
        <dbReference type="ARBA" id="ARBA00022729"/>
    </source>
</evidence>
<dbReference type="SUPFAM" id="SSF49854">
    <property type="entry name" value="Spermadhesin, CUB domain"/>
    <property type="match status" value="1"/>
</dbReference>
<keyword evidence="7 9" id="KW-1015">Disulfide bond</keyword>
<evidence type="ECO:0000256" key="6">
    <source>
        <dbReference type="ARBA" id="ARBA00023136"/>
    </source>
</evidence>
<keyword evidence="2 11" id="KW-0812">Transmembrane</keyword>
<comment type="subcellular location">
    <subcellularLocation>
        <location evidence="1">Membrane</location>
        <topology evidence="1">Single-pass membrane protein</topology>
    </subcellularLocation>
</comment>
<dbReference type="InterPro" id="IPR006626">
    <property type="entry name" value="PbH1"/>
</dbReference>
<evidence type="ECO:0000256" key="1">
    <source>
        <dbReference type="ARBA" id="ARBA00004167"/>
    </source>
</evidence>
<keyword evidence="15" id="KW-1185">Reference proteome</keyword>
<dbReference type="SMART" id="SM00202">
    <property type="entry name" value="SR"/>
    <property type="match status" value="3"/>
</dbReference>
<dbReference type="CDD" id="cd00037">
    <property type="entry name" value="CLECT"/>
    <property type="match status" value="1"/>
</dbReference>
<gene>
    <name evidence="14" type="ORF">GHT06_015567</name>
</gene>
<dbReference type="Gene3D" id="3.10.250.10">
    <property type="entry name" value="SRCR-like domain"/>
    <property type="match status" value="3"/>
</dbReference>
<dbReference type="SMART" id="SM00710">
    <property type="entry name" value="PbH1"/>
    <property type="match status" value="19"/>
</dbReference>
<dbReference type="InterPro" id="IPR016187">
    <property type="entry name" value="CTDL_fold"/>
</dbReference>
<keyword evidence="4" id="KW-0677">Repeat</keyword>
<dbReference type="GO" id="GO:0016020">
    <property type="term" value="C:membrane"/>
    <property type="evidence" value="ECO:0007669"/>
    <property type="project" value="UniProtKB-SubCell"/>
</dbReference>
<feature type="domain" description="SRCR" evidence="13">
    <location>
        <begin position="953"/>
        <end position="1061"/>
    </location>
</feature>
<proteinExistence type="predicted"/>
<comment type="caution">
    <text evidence="14">The sequence shown here is derived from an EMBL/GenBank/DDBJ whole genome shotgun (WGS) entry which is preliminary data.</text>
</comment>
<dbReference type="Pfam" id="PF00530">
    <property type="entry name" value="SRCR"/>
    <property type="match status" value="3"/>
</dbReference>
<keyword evidence="5 11" id="KW-1133">Transmembrane helix</keyword>
<dbReference type="PANTHER" id="PTHR47653">
    <property type="entry name" value="PROTEIN BARK BEETLE"/>
    <property type="match status" value="1"/>
</dbReference>
<dbReference type="Proteomes" id="UP000820818">
    <property type="component" value="Linkage Group LG5"/>
</dbReference>
<dbReference type="SUPFAM" id="SSF56436">
    <property type="entry name" value="C-type lectin-like"/>
    <property type="match status" value="1"/>
</dbReference>
<dbReference type="PRINTS" id="PR00258">
    <property type="entry name" value="SPERACTRCPTR"/>
</dbReference>
<dbReference type="Gene3D" id="2.160.20.10">
    <property type="entry name" value="Single-stranded right-handed beta-helix, Pectin lyase-like"/>
    <property type="match status" value="3"/>
</dbReference>
<dbReference type="InterPro" id="IPR011050">
    <property type="entry name" value="Pectin_lyase_fold/virulence"/>
</dbReference>
<feature type="chain" id="PRO_5042167338" description="SRCR domain-containing protein" evidence="12">
    <location>
        <begin position="28"/>
        <end position="2908"/>
    </location>
</feature>
<dbReference type="InterPro" id="IPR016186">
    <property type="entry name" value="C-type_lectin-like/link_sf"/>
</dbReference>
<protein>
    <recommendedName>
        <fullName evidence="13">SRCR domain-containing protein</fullName>
    </recommendedName>
</protein>
<feature type="disulfide bond" evidence="9">
    <location>
        <begin position="1027"/>
        <end position="1037"/>
    </location>
</feature>
<dbReference type="GO" id="GO:0045217">
    <property type="term" value="P:cell-cell junction maintenance"/>
    <property type="evidence" value="ECO:0007669"/>
    <property type="project" value="TreeGrafter"/>
</dbReference>
<organism evidence="14 15">
    <name type="scientific">Daphnia sinensis</name>
    <dbReference type="NCBI Taxonomy" id="1820382"/>
    <lineage>
        <taxon>Eukaryota</taxon>
        <taxon>Metazoa</taxon>
        <taxon>Ecdysozoa</taxon>
        <taxon>Arthropoda</taxon>
        <taxon>Crustacea</taxon>
        <taxon>Branchiopoda</taxon>
        <taxon>Diplostraca</taxon>
        <taxon>Cladocera</taxon>
        <taxon>Anomopoda</taxon>
        <taxon>Daphniidae</taxon>
        <taxon>Daphnia</taxon>
        <taxon>Daphnia similis group</taxon>
    </lineage>
</organism>
<evidence type="ECO:0000256" key="5">
    <source>
        <dbReference type="ARBA" id="ARBA00022989"/>
    </source>
</evidence>
<dbReference type="PROSITE" id="PS00420">
    <property type="entry name" value="SRCR_1"/>
    <property type="match status" value="1"/>
</dbReference>
<dbReference type="SUPFAM" id="SSF56487">
    <property type="entry name" value="SRCR-like"/>
    <property type="match status" value="3"/>
</dbReference>
<feature type="disulfide bond" evidence="9">
    <location>
        <begin position="1852"/>
        <end position="1862"/>
    </location>
</feature>
<dbReference type="InterPro" id="IPR012334">
    <property type="entry name" value="Pectin_lyas_fold"/>
</dbReference>
<evidence type="ECO:0000256" key="2">
    <source>
        <dbReference type="ARBA" id="ARBA00022692"/>
    </source>
</evidence>
<dbReference type="PROSITE" id="PS50287">
    <property type="entry name" value="SRCR_2"/>
    <property type="match status" value="3"/>
</dbReference>
<accession>A0AAD5PUR5</accession>
<feature type="region of interest" description="Disordered" evidence="10">
    <location>
        <begin position="2824"/>
        <end position="2860"/>
    </location>
</feature>
<dbReference type="PANTHER" id="PTHR47653:SF1">
    <property type="entry name" value="DELETED IN MALIGNANT BRAIN TUMORS 1 PROTEIN"/>
    <property type="match status" value="1"/>
</dbReference>
<evidence type="ECO:0000313" key="15">
    <source>
        <dbReference type="Proteomes" id="UP000820818"/>
    </source>
</evidence>
<keyword evidence="6 11" id="KW-0472">Membrane</keyword>
<evidence type="ECO:0000259" key="13">
    <source>
        <dbReference type="PROSITE" id="PS50287"/>
    </source>
</evidence>
<dbReference type="Gene3D" id="3.10.100.10">
    <property type="entry name" value="Mannose-Binding Protein A, subunit A"/>
    <property type="match status" value="1"/>
</dbReference>
<evidence type="ECO:0000256" key="11">
    <source>
        <dbReference type="SAM" id="Phobius"/>
    </source>
</evidence>
<dbReference type="EMBL" id="WJBH02000005">
    <property type="protein sequence ID" value="KAI9558778.1"/>
    <property type="molecule type" value="Genomic_DNA"/>
</dbReference>
<comment type="caution">
    <text evidence="9">Lacks conserved residue(s) required for the propagation of feature annotation.</text>
</comment>
<evidence type="ECO:0000313" key="14">
    <source>
        <dbReference type="EMBL" id="KAI9558778.1"/>
    </source>
</evidence>
<evidence type="ECO:0000256" key="10">
    <source>
        <dbReference type="SAM" id="MobiDB-lite"/>
    </source>
</evidence>
<dbReference type="FunFam" id="3.10.250.10:FF:000016">
    <property type="entry name" value="Scavenger receptor cysteine-rich protein type 12"/>
    <property type="match status" value="1"/>
</dbReference>
<evidence type="ECO:0000256" key="7">
    <source>
        <dbReference type="ARBA" id="ARBA00023157"/>
    </source>
</evidence>
<evidence type="ECO:0000256" key="9">
    <source>
        <dbReference type="PROSITE-ProRule" id="PRU00196"/>
    </source>
</evidence>
<sequence>MKLERLHLARWSTTLLAIVILCHRTASESVFNESVTDSRFMTRAHSPYHIRDVIQIEKTGSLNIESGVVINFYPGAGILVKGALIAKGNADARIVMNAVETGPARLLPDVRLVDGPTPLSGRLQIYHLGEWRSVCTNSRNWTVTDYETTCRQMGFTGGRYVQWMDRVNSSSSHPLLLENPRCYPGASSIFQCDWNSRRVGAGVCDYHPDLGMECSGYYSAESGFVGTRWRGIRFEYARHKKDLTQGNTLYVKMSESYLHYVDILNAGVDRNGKAVSSLESVGVAPQIEKIRVVGSAFNGINVTSPDSPVVMRGATVTGNAGYGIYVNTSSGSVLLDACTISDNGQEGVKYVFHDTRPGDQSGDAVVGTHDLCTSASTSNPVYPLPILAESYHESIANARCEKRFTTTFGQVLTLHFVYLMADKADTTAEVVVHDGPDSRSPLIAKFSITNSTRPQSVTTTRNAIWILYTARASSRTVLQMELTSGFSKSYDLNLTNSVVTNNGARGILAENIRSLLHVQGSTLRENRMAGVQLLDGAGDVNVTSSFVGYNLGDGINMTYSGGRVNVSYSLIESNRGHGIVAWFNQSSPKLALNQEFIIAYNTISANQWTSVLVGNFCTAGSVNVSGNIFNQSQWDALEILSCWKPSSPMRQINVGHNQFHHNQRLGLVLAPAVSMTAIVEHNLFRHQKQGCLLIRNPDALELESLSSDILVANNRFEFNSGLFVANLGLSQYAGDAQKLFFTRNWMKRNSIRQPFSSVGLHPRSRVAAVVVVGSSNVNVTRNMIDNPDSNYEIGSQLEDQRLEISAVRNWLGAKIERDIYYRLFDRKDRYNLARIAFKPFLLHDTNFDTDAVSNIQDFVPTFVTPGSREIGGEVTGQEELIDPGVYHVIRDIVIHPTGRLTVAFGVTLRFEHSMGMMIGGELVAEGSTSPDGTITFSLMDRTVRENSTVEVGVRLVGGASSREGRLQVKVGDRWGTVCNEGWTRQSAAVACHQMGLVLNPRDWFIEPIHLQSSAGLEDPVLMSHVDCSSLDTDVRSCFHRPTVNQTENYCGHDMDVGLRCHDVSWAGLRFGMTAKKSVLRSATVERAGLFDYATHSFQPAVRIDFHHHVLDRLRLVGNDHDGLGIMYSDIYYPERIPSLKNSHISQNRGHGVSLRSLGLQLAECHIEDNVESGIHYNPMIARQELREMVGWLGILKANKFIPIPETQGTLELLPDDPRYLKTSRLKGQEIESTLIIQTDQRNVIGMQVINPIQNTSTESVLLLDYGDLSNEVWNVRTNLTSFPTVSSSYKLTVKYKSGQDAKGGMLILLTAYRRTDLQVQRSRLLTGPIPMLSVSSTNIRRNGKGFSSLHYNLFLSPGGNHHYLRKANETIQLIGCEISQSKEEAILVHTPYRDVGRHPLAEIKYIMNYTTVSDNQRAIVQNGRDLRDSNNLFHWILQNDTVRNNHAGGFDIRLPYVLQYNENFTHSVYVADSTWTANRQFGVVIGGHFARLNMTDNILEDNEGQPGLVSFRGMEKEMFILRNTLRRNTGNFMVEFDMDSQSEILGEVSAYFTRNIIRDNGHATRSMMSNPHLAASYALAMKGVQKVNVTDNMIGPNTAMDYELLAGIRSSRLDNFVNVQRNYWGTPELQHIRERIFDFDDWNSYAIATFRPYFLEPTWDGGQSTFTDVSIPVMDVERLGGRLFQDLVLVRRNRPYIVHTDLTVMPGVTLTILPGVELEFLPSVGILVLGVLHAEGHWEAPIRMRPAPQNAAMTVNYRLARQVSPGQRDNVRLCLEGDCRAGANQGYLELYNQTTQQWVPVCDRRFTEQNARVVCRQLGFDSFHEYKSFGRRWEFQLTTLNRVRHWPEPIQCIGTESRLDECDIRLNGQVWDHIYSCPWDSEDFVFIDCGTRTSETSTNHWGGIRFSVASYEDNLVDLRSGLPVHLDPNLERHSRLYYVHITGAGILHGERSPAVLSVHRSPTIQQVNISHCASDGVSLISPSLNLPLLDNRIEYNGGVGLSVLMLNGETRDADLSAFSPLRFARGLPYNTFGILDACDPGKQVIVEERILVYYRYENRPADCVKIFTSRYGVKTFGFRLLQLNLVNSTSQPWEPDSLTLYDGDIYNITSTVIAQVTSTTTGPAMENRLYRSKKPSLSLKIHSSGDDGSYGFIAEVITLPIAAIGFGRDIRHNISYSGFFHNRAGAVYYSSAGEINPILTMEWNQVVDNGVQLYGNFSTAEAAVGLDVQNMDSLLFRNNLVRRNQGGLKIQSDSNGVPTSLKAVIHNNVFADNNATETLYLQGRRTSPYQEVTLYHNYVTRSHVRYKNVMLLDQVVANLTENHIFNNLGFHIMEVYGFGRVRLPIYQTFYHNSFHKNYAMDRDSRGTVIAGSSGQRYINNVFYNPDNDYEMIALNWTGNATWEASLEMQRTAVEARTNWWGYNETTAVVGRIRDFRDVPELLQVRFEPYYLNNRTVLSGKCDPGWTQVGDTCYVYIGVPMNFSDAKEFCKKDNASLPYLMNNYFGVMEFLVSQQVGFDYYARVWVQHLDMIGQCVVFVNRRVERSPCDLLLPFLCEADPYVVLDPLGWTDDALTVALLGASVAALLLIILCVAFWATKSKHRAEERFERRNSIRGSIRSIRSFNSLASSSGFLDTAGARRKPLVPPSGRNGGSVDSIAKSQFESSVEDNRSFSIYDGEEHPANTVGLPQPPQQGFSYSQLDHRVNRPAGQTAVVNHHPNGGQLTFENQGFRDTSTYASHPESRPPSDMWGDSFSIDAQSNITTSVSVHHHNGAVSYHPQPGRSIHEPDYSRIRSRSEAGVLDNYSTASVITDSTTAMKRELDDSDAASAVTLPQSRTRPDDASGYNKAQPLINRPPTTTRSQQLLETNFDTGIPEVPRHAVTTGYLAHSNENFFLPHRSKSTPLETDM</sequence>
<feature type="signal peptide" evidence="12">
    <location>
        <begin position="1"/>
        <end position="27"/>
    </location>
</feature>
<keyword evidence="3 12" id="KW-0732">Signal</keyword>
<dbReference type="SUPFAM" id="SSF51126">
    <property type="entry name" value="Pectin lyase-like"/>
    <property type="match status" value="5"/>
</dbReference>
<evidence type="ECO:0000256" key="8">
    <source>
        <dbReference type="ARBA" id="ARBA00023180"/>
    </source>
</evidence>
<evidence type="ECO:0000256" key="12">
    <source>
        <dbReference type="SAM" id="SignalP"/>
    </source>
</evidence>
<feature type="domain" description="SRCR" evidence="13">
    <location>
        <begin position="110"/>
        <end position="215"/>
    </location>
</feature>
<dbReference type="InterPro" id="IPR036772">
    <property type="entry name" value="SRCR-like_dom_sf"/>
</dbReference>
<feature type="transmembrane region" description="Helical" evidence="11">
    <location>
        <begin position="2572"/>
        <end position="2596"/>
    </location>
</feature>
<evidence type="ECO:0000256" key="4">
    <source>
        <dbReference type="ARBA" id="ARBA00022737"/>
    </source>
</evidence>